<feature type="compositionally biased region" description="Acidic residues" evidence="3">
    <location>
        <begin position="145"/>
        <end position="161"/>
    </location>
</feature>
<comment type="caution">
    <text evidence="4">The sequence shown here is derived from an EMBL/GenBank/DDBJ whole genome shotgun (WGS) entry which is preliminary data.</text>
</comment>
<evidence type="ECO:0000256" key="3">
    <source>
        <dbReference type="SAM" id="MobiDB-lite"/>
    </source>
</evidence>
<dbReference type="InterPro" id="IPR007998">
    <property type="entry name" value="DUF719"/>
</dbReference>
<comment type="similarity">
    <text evidence="1">Belongs to the FAM114 family.</text>
</comment>
<dbReference type="EMBL" id="AZBU02000004">
    <property type="protein sequence ID" value="TKR80493.1"/>
    <property type="molecule type" value="Genomic_DNA"/>
</dbReference>
<sequence length="566" mass="62355">MSCSSDEDLFMSASEGEDNFDDGPIARKPEKKEIAAPKAEVLSTEAEKLVACEAAPSALEAEIVAAVAERIAVQGSFEAPEKPNTEEVKLKKCERQKSSDDEKPRKVSKVSGSTELITKQEISEISDAMESGSIKEDSSEREFGWDDFDVETEDRADDESNADGWDTWDGPEEAESAPSKNKKEKRTSEESDWFSEQLGEPKKSVKPGKKPTKSTGSMWEWGAFNDVVSAVGEGFSNVVESSFGLPSAEEMARLDKEAEKAKKANELKAPGPSETATAQHNPGASIGGLFSGIVTGGLDVLETLGKKTFETLTVKDEENASNPHRRFRFQPEGPADLSRVLKERMAADEPSDHSFAGYGSTSSEKFQGVCFQKEFDQDEGSVHLEGLRLISESHAQHHRSPALKSKFDSLLKKFQVEDSETCEAESFESELSSILSQISLPYKAPNLLSGNRNITALMDPPSEDAEDTYKNAIIVLAKFAAQSIQVFHKLSQLMLIATDLPPPETLFDLARLFCRRINFIAQHFAQLIDSSDSSEHIEDMLTTIYFEASNALHHVRSATECFRTFY</sequence>
<evidence type="ECO:0000313" key="5">
    <source>
        <dbReference type="Proteomes" id="UP000298663"/>
    </source>
</evidence>
<evidence type="ECO:0000313" key="4">
    <source>
        <dbReference type="EMBL" id="TKR80493.1"/>
    </source>
</evidence>
<feature type="compositionally biased region" description="Basic and acidic residues" evidence="3">
    <location>
        <begin position="79"/>
        <end position="105"/>
    </location>
</feature>
<evidence type="ECO:0000256" key="1">
    <source>
        <dbReference type="ARBA" id="ARBA00006903"/>
    </source>
</evidence>
<protein>
    <recommendedName>
        <fullName evidence="6">Protein FAM114A2</fullName>
    </recommendedName>
</protein>
<dbReference type="OrthoDB" id="5597648at2759"/>
<organism evidence="4 5">
    <name type="scientific">Steinernema carpocapsae</name>
    <name type="common">Entomopathogenic nematode</name>
    <dbReference type="NCBI Taxonomy" id="34508"/>
    <lineage>
        <taxon>Eukaryota</taxon>
        <taxon>Metazoa</taxon>
        <taxon>Ecdysozoa</taxon>
        <taxon>Nematoda</taxon>
        <taxon>Chromadorea</taxon>
        <taxon>Rhabditida</taxon>
        <taxon>Tylenchina</taxon>
        <taxon>Panagrolaimomorpha</taxon>
        <taxon>Strongyloidoidea</taxon>
        <taxon>Steinernematidae</taxon>
        <taxon>Steinernema</taxon>
    </lineage>
</organism>
<feature type="region of interest" description="Disordered" evidence="3">
    <location>
        <begin position="75"/>
        <end position="219"/>
    </location>
</feature>
<feature type="compositionally biased region" description="Acidic residues" evidence="3">
    <location>
        <begin position="1"/>
        <end position="21"/>
    </location>
</feature>
<feature type="compositionally biased region" description="Basic and acidic residues" evidence="3">
    <location>
        <begin position="133"/>
        <end position="144"/>
    </location>
</feature>
<evidence type="ECO:0008006" key="6">
    <source>
        <dbReference type="Google" id="ProtNLM"/>
    </source>
</evidence>
<accession>A0A4U5ND57</accession>
<proteinExistence type="inferred from homology"/>
<dbReference type="PANTHER" id="PTHR12842:SF6">
    <property type="entry name" value="FI01459P"/>
    <property type="match status" value="1"/>
</dbReference>
<reference evidence="4 5" key="1">
    <citation type="journal article" date="2015" name="Genome Biol.">
        <title>Comparative genomics of Steinernema reveals deeply conserved gene regulatory networks.</title>
        <authorList>
            <person name="Dillman A.R."/>
            <person name="Macchietto M."/>
            <person name="Porter C.F."/>
            <person name="Rogers A."/>
            <person name="Williams B."/>
            <person name="Antoshechkin I."/>
            <person name="Lee M.M."/>
            <person name="Goodwin Z."/>
            <person name="Lu X."/>
            <person name="Lewis E.E."/>
            <person name="Goodrich-Blair H."/>
            <person name="Stock S.P."/>
            <person name="Adams B.J."/>
            <person name="Sternberg P.W."/>
            <person name="Mortazavi A."/>
        </authorList>
    </citation>
    <scope>NUCLEOTIDE SEQUENCE [LARGE SCALE GENOMIC DNA]</scope>
    <source>
        <strain evidence="4 5">ALL</strain>
    </source>
</reference>
<dbReference type="Pfam" id="PF05334">
    <property type="entry name" value="DUF719"/>
    <property type="match status" value="1"/>
</dbReference>
<reference evidence="4 5" key="2">
    <citation type="journal article" date="2019" name="G3 (Bethesda)">
        <title>Hybrid Assembly of the Genome of the Entomopathogenic Nematode Steinernema carpocapsae Identifies the X-Chromosome.</title>
        <authorList>
            <person name="Serra L."/>
            <person name="Macchietto M."/>
            <person name="Macias-Munoz A."/>
            <person name="McGill C.J."/>
            <person name="Rodriguez I.M."/>
            <person name="Rodriguez B."/>
            <person name="Murad R."/>
            <person name="Mortazavi A."/>
        </authorList>
    </citation>
    <scope>NUCLEOTIDE SEQUENCE [LARGE SCALE GENOMIC DNA]</scope>
    <source>
        <strain evidence="4 5">ALL</strain>
    </source>
</reference>
<feature type="region of interest" description="Disordered" evidence="3">
    <location>
        <begin position="256"/>
        <end position="280"/>
    </location>
</feature>
<keyword evidence="5" id="KW-1185">Reference proteome</keyword>
<dbReference type="PANTHER" id="PTHR12842">
    <property type="entry name" value="FI01459P"/>
    <property type="match status" value="1"/>
</dbReference>
<gene>
    <name evidence="4" type="ORF">L596_014560</name>
</gene>
<name>A0A4U5ND57_STECR</name>
<dbReference type="Proteomes" id="UP000298663">
    <property type="component" value="Unassembled WGS sequence"/>
</dbReference>
<evidence type="ECO:0000256" key="2">
    <source>
        <dbReference type="ARBA" id="ARBA00022553"/>
    </source>
</evidence>
<feature type="compositionally biased region" description="Basic and acidic residues" evidence="3">
    <location>
        <begin position="256"/>
        <end position="266"/>
    </location>
</feature>
<dbReference type="AlphaFoldDB" id="A0A4U5ND57"/>
<feature type="region of interest" description="Disordered" evidence="3">
    <location>
        <begin position="1"/>
        <end position="32"/>
    </location>
</feature>
<keyword evidence="2" id="KW-0597">Phosphoprotein</keyword>